<dbReference type="InterPro" id="IPR014710">
    <property type="entry name" value="RmlC-like_jellyroll"/>
</dbReference>
<dbReference type="AlphaFoldDB" id="A0A4U3KRU0"/>
<evidence type="ECO:0000256" key="3">
    <source>
        <dbReference type="ARBA" id="ARBA00023163"/>
    </source>
</evidence>
<dbReference type="RefSeq" id="WP_137263782.1">
    <property type="nucleotide sequence ID" value="NZ_SZQL01000024.1"/>
</dbReference>
<dbReference type="SUPFAM" id="SSF46689">
    <property type="entry name" value="Homeodomain-like"/>
    <property type="match status" value="2"/>
</dbReference>
<dbReference type="PANTHER" id="PTHR43280:SF27">
    <property type="entry name" value="TRANSCRIPTIONAL REGULATOR MTLR"/>
    <property type="match status" value="1"/>
</dbReference>
<evidence type="ECO:0000256" key="1">
    <source>
        <dbReference type="ARBA" id="ARBA00023015"/>
    </source>
</evidence>
<reference evidence="5 6" key="1">
    <citation type="submission" date="2019-05" db="EMBL/GenBank/DDBJ databases">
        <title>Panacibacter sp. strain 17mud1-8 Genome sequencing and assembly.</title>
        <authorList>
            <person name="Chhetri G."/>
        </authorList>
    </citation>
    <scope>NUCLEOTIDE SEQUENCE [LARGE SCALE GENOMIC DNA]</scope>
    <source>
        <strain evidence="5 6">17mud1-8</strain>
    </source>
</reference>
<evidence type="ECO:0000256" key="2">
    <source>
        <dbReference type="ARBA" id="ARBA00023125"/>
    </source>
</evidence>
<dbReference type="Pfam" id="PF02311">
    <property type="entry name" value="AraC_binding"/>
    <property type="match status" value="1"/>
</dbReference>
<dbReference type="CDD" id="cd06976">
    <property type="entry name" value="cupin_MtlR-like_N"/>
    <property type="match status" value="1"/>
</dbReference>
<dbReference type="InterPro" id="IPR018060">
    <property type="entry name" value="HTH_AraC"/>
</dbReference>
<keyword evidence="6" id="KW-1185">Reference proteome</keyword>
<dbReference type="SUPFAM" id="SSF51182">
    <property type="entry name" value="RmlC-like cupins"/>
    <property type="match status" value="1"/>
</dbReference>
<keyword evidence="2" id="KW-0238">DNA-binding</keyword>
<dbReference type="Pfam" id="PF12833">
    <property type="entry name" value="HTH_18"/>
    <property type="match status" value="1"/>
</dbReference>
<dbReference type="GO" id="GO:0043565">
    <property type="term" value="F:sequence-specific DNA binding"/>
    <property type="evidence" value="ECO:0007669"/>
    <property type="project" value="InterPro"/>
</dbReference>
<gene>
    <name evidence="5" type="ORF">FC093_20995</name>
</gene>
<keyword evidence="3" id="KW-0804">Transcription</keyword>
<sequence length="285" mass="33846">MKPHFKPIPTDDSNLFKAVLQENAKEFDYPWHFHPEYELTYIATSQGTRYVGNSIENFSEDDLVLIGANLPHCWINSPNQQQAASALVVYFKEDFVDKSWMNSGEFGSIRNLLELSNKGIKFHKSVALKLKEKIFELHKLPSLDRLILILKILQELAETKERHFLCEQGFSYELNHTNNERINKVYKYIEKNYQKKIALTDIARQVNMTEESFSRFFSKTMKKSFFEFLNEYKINKACKSLIETDKQINEICYASGFESIPFFYRQFKKFKNCQPKNYRMYYQKM</sequence>
<dbReference type="SMART" id="SM00342">
    <property type="entry name" value="HTH_ARAC"/>
    <property type="match status" value="1"/>
</dbReference>
<dbReference type="OrthoDB" id="792101at2"/>
<organism evidence="5 6">
    <name type="scientific">Ilyomonas limi</name>
    <dbReference type="NCBI Taxonomy" id="2575867"/>
    <lineage>
        <taxon>Bacteria</taxon>
        <taxon>Pseudomonadati</taxon>
        <taxon>Bacteroidota</taxon>
        <taxon>Chitinophagia</taxon>
        <taxon>Chitinophagales</taxon>
        <taxon>Chitinophagaceae</taxon>
        <taxon>Ilyomonas</taxon>
    </lineage>
</organism>
<dbReference type="InterPro" id="IPR003313">
    <property type="entry name" value="AraC-bd"/>
</dbReference>
<proteinExistence type="predicted"/>
<name>A0A4U3KRU0_9BACT</name>
<protein>
    <submittedName>
        <fullName evidence="5">AraC family transcriptional regulator</fullName>
    </submittedName>
</protein>
<keyword evidence="1" id="KW-0805">Transcription regulation</keyword>
<accession>A0A4U3KRU0</accession>
<evidence type="ECO:0000259" key="4">
    <source>
        <dbReference type="PROSITE" id="PS01124"/>
    </source>
</evidence>
<dbReference type="GO" id="GO:0003700">
    <property type="term" value="F:DNA-binding transcription factor activity"/>
    <property type="evidence" value="ECO:0007669"/>
    <property type="project" value="InterPro"/>
</dbReference>
<evidence type="ECO:0000313" key="6">
    <source>
        <dbReference type="Proteomes" id="UP000305848"/>
    </source>
</evidence>
<dbReference type="PANTHER" id="PTHR43280">
    <property type="entry name" value="ARAC-FAMILY TRANSCRIPTIONAL REGULATOR"/>
    <property type="match status" value="1"/>
</dbReference>
<evidence type="ECO:0000313" key="5">
    <source>
        <dbReference type="EMBL" id="TKK65145.1"/>
    </source>
</evidence>
<dbReference type="InterPro" id="IPR009057">
    <property type="entry name" value="Homeodomain-like_sf"/>
</dbReference>
<dbReference type="PROSITE" id="PS01124">
    <property type="entry name" value="HTH_ARAC_FAMILY_2"/>
    <property type="match status" value="1"/>
</dbReference>
<dbReference type="Proteomes" id="UP000305848">
    <property type="component" value="Unassembled WGS sequence"/>
</dbReference>
<dbReference type="Gene3D" id="1.10.10.60">
    <property type="entry name" value="Homeodomain-like"/>
    <property type="match status" value="2"/>
</dbReference>
<dbReference type="InterPro" id="IPR011051">
    <property type="entry name" value="RmlC_Cupin_sf"/>
</dbReference>
<comment type="caution">
    <text evidence="5">The sequence shown here is derived from an EMBL/GenBank/DDBJ whole genome shotgun (WGS) entry which is preliminary data.</text>
</comment>
<feature type="domain" description="HTH araC/xylS-type" evidence="4">
    <location>
        <begin position="183"/>
        <end position="281"/>
    </location>
</feature>
<dbReference type="EMBL" id="SZQL01000024">
    <property type="protein sequence ID" value="TKK65145.1"/>
    <property type="molecule type" value="Genomic_DNA"/>
</dbReference>
<dbReference type="Gene3D" id="2.60.120.10">
    <property type="entry name" value="Jelly Rolls"/>
    <property type="match status" value="1"/>
</dbReference>